<organism evidence="7 8">
    <name type="scientific">Asbolus verrucosus</name>
    <name type="common">Desert ironclad beetle</name>
    <dbReference type="NCBI Taxonomy" id="1661398"/>
    <lineage>
        <taxon>Eukaryota</taxon>
        <taxon>Metazoa</taxon>
        <taxon>Ecdysozoa</taxon>
        <taxon>Arthropoda</taxon>
        <taxon>Hexapoda</taxon>
        <taxon>Insecta</taxon>
        <taxon>Pterygota</taxon>
        <taxon>Neoptera</taxon>
        <taxon>Endopterygota</taxon>
        <taxon>Coleoptera</taxon>
        <taxon>Polyphaga</taxon>
        <taxon>Cucujiformia</taxon>
        <taxon>Tenebrionidae</taxon>
        <taxon>Pimeliinae</taxon>
        <taxon>Asbolus</taxon>
    </lineage>
</organism>
<dbReference type="InterPro" id="IPR050866">
    <property type="entry name" value="CNG_cation_channel"/>
</dbReference>
<dbReference type="FunFam" id="1.10.287.70:FF:000100">
    <property type="entry name" value="Cyclic nucleotide-gated cation channel"/>
    <property type="match status" value="1"/>
</dbReference>
<dbReference type="GO" id="GO:0005223">
    <property type="term" value="F:intracellularly cGMP-activated cation channel activity"/>
    <property type="evidence" value="ECO:0007669"/>
    <property type="project" value="TreeGrafter"/>
</dbReference>
<feature type="transmembrane region" description="Helical" evidence="5">
    <location>
        <begin position="7"/>
        <end position="29"/>
    </location>
</feature>
<dbReference type="InterPro" id="IPR005821">
    <property type="entry name" value="Ion_trans_dom"/>
</dbReference>
<comment type="subcellular location">
    <subcellularLocation>
        <location evidence="1">Membrane</location>
        <topology evidence="1">Multi-pass membrane protein</topology>
    </subcellularLocation>
</comment>
<dbReference type="PANTHER" id="PTHR45638:SF4">
    <property type="entry name" value="CYCLIC NUCLEOTIDE-BINDING DOMAIN-CONTAINING PROTEIN"/>
    <property type="match status" value="1"/>
</dbReference>
<dbReference type="Pfam" id="PF00520">
    <property type="entry name" value="Ion_trans"/>
    <property type="match status" value="1"/>
</dbReference>
<dbReference type="GO" id="GO:0017071">
    <property type="term" value="C:intracellular cyclic nucleotide activated cation channel complex"/>
    <property type="evidence" value="ECO:0007669"/>
    <property type="project" value="TreeGrafter"/>
</dbReference>
<evidence type="ECO:0000256" key="3">
    <source>
        <dbReference type="ARBA" id="ARBA00022989"/>
    </source>
</evidence>
<dbReference type="GO" id="GO:0005222">
    <property type="term" value="F:intracellularly cAMP-activated cation channel activity"/>
    <property type="evidence" value="ECO:0007669"/>
    <property type="project" value="TreeGrafter"/>
</dbReference>
<dbReference type="OrthoDB" id="421226at2759"/>
<comment type="caution">
    <text evidence="7">The sequence shown here is derived from an EMBL/GenBank/DDBJ whole genome shotgun (WGS) entry which is preliminary data.</text>
</comment>
<name>A0A482W661_ASBVE</name>
<accession>A0A482W661</accession>
<evidence type="ECO:0000313" key="8">
    <source>
        <dbReference type="Proteomes" id="UP000292052"/>
    </source>
</evidence>
<evidence type="ECO:0000256" key="4">
    <source>
        <dbReference type="ARBA" id="ARBA00023136"/>
    </source>
</evidence>
<keyword evidence="2 5" id="KW-0812">Transmembrane</keyword>
<keyword evidence="8" id="KW-1185">Reference proteome</keyword>
<evidence type="ECO:0000256" key="1">
    <source>
        <dbReference type="ARBA" id="ARBA00004141"/>
    </source>
</evidence>
<evidence type="ECO:0000256" key="5">
    <source>
        <dbReference type="SAM" id="Phobius"/>
    </source>
</evidence>
<dbReference type="GO" id="GO:0030553">
    <property type="term" value="F:cGMP binding"/>
    <property type="evidence" value="ECO:0007669"/>
    <property type="project" value="TreeGrafter"/>
</dbReference>
<dbReference type="AlphaFoldDB" id="A0A482W661"/>
<proteinExistence type="predicted"/>
<protein>
    <submittedName>
        <fullName evidence="7">Ion trans domain containing protein</fullName>
    </submittedName>
</protein>
<reference evidence="7 8" key="1">
    <citation type="submission" date="2017-03" db="EMBL/GenBank/DDBJ databases">
        <title>Genome of the blue death feigning beetle - Asbolus verrucosus.</title>
        <authorList>
            <person name="Rider S.D."/>
        </authorList>
    </citation>
    <scope>NUCLEOTIDE SEQUENCE [LARGE SCALE GENOMIC DNA]</scope>
    <source>
        <strain evidence="7">Butters</strain>
        <tissue evidence="7">Head and leg muscle</tissue>
    </source>
</reference>
<evidence type="ECO:0000259" key="6">
    <source>
        <dbReference type="Pfam" id="PF00520"/>
    </source>
</evidence>
<dbReference type="SUPFAM" id="SSF81324">
    <property type="entry name" value="Voltage-gated potassium channels"/>
    <property type="match status" value="1"/>
</dbReference>
<feature type="transmembrane region" description="Helical" evidence="5">
    <location>
        <begin position="112"/>
        <end position="131"/>
    </location>
</feature>
<feature type="domain" description="Ion transport" evidence="6">
    <location>
        <begin position="8"/>
        <end position="210"/>
    </location>
</feature>
<feature type="transmembrane region" description="Helical" evidence="5">
    <location>
        <begin position="181"/>
        <end position="203"/>
    </location>
</feature>
<feature type="transmembrane region" description="Helical" evidence="5">
    <location>
        <begin position="56"/>
        <end position="79"/>
    </location>
</feature>
<dbReference type="GO" id="GO:0005886">
    <property type="term" value="C:plasma membrane"/>
    <property type="evidence" value="ECO:0007669"/>
    <property type="project" value="TreeGrafter"/>
</dbReference>
<sequence>MVASNTILVWFCLDYFADFLYLVDIMFHFRTGYLEDGVLQTDSTKLRHHYMNSTTFYIDCLCLLPLDFLYLSVGFNSILRSFRLVKIYRFWAFMDRTERHTNYPNLFRSTSLIHYLLVIFHWNGCLFHIILKNDGFGSKNWVYSDSESTDYVKAYLQSYYWCTLALTTIGDLPRPRNKGEYLFVIFQLLFGLLLFATVLGHVANIVTSVSAARKEFQGESALLLLPEVTCLLFSTRISRAVERPATAFLRASLCTPTSQSTAEHEARLLRTCRNSCSS</sequence>
<dbReference type="Gene3D" id="1.10.287.70">
    <property type="match status" value="1"/>
</dbReference>
<evidence type="ECO:0000313" key="7">
    <source>
        <dbReference type="EMBL" id="RZC40249.1"/>
    </source>
</evidence>
<dbReference type="GO" id="GO:0044877">
    <property type="term" value="F:protein-containing complex binding"/>
    <property type="evidence" value="ECO:0007669"/>
    <property type="project" value="TreeGrafter"/>
</dbReference>
<keyword evidence="3 5" id="KW-1133">Transmembrane helix</keyword>
<dbReference type="Proteomes" id="UP000292052">
    <property type="component" value="Unassembled WGS sequence"/>
</dbReference>
<dbReference type="EMBL" id="QDEB01027642">
    <property type="protein sequence ID" value="RZC40249.1"/>
    <property type="molecule type" value="Genomic_DNA"/>
</dbReference>
<gene>
    <name evidence="7" type="ORF">BDFB_009016</name>
</gene>
<evidence type="ECO:0000256" key="2">
    <source>
        <dbReference type="ARBA" id="ARBA00022692"/>
    </source>
</evidence>
<keyword evidence="4 5" id="KW-0472">Membrane</keyword>
<dbReference type="STRING" id="1661398.A0A482W661"/>
<dbReference type="PANTHER" id="PTHR45638">
    <property type="entry name" value="CYCLIC NUCLEOTIDE-GATED CATION CHANNEL SUBUNIT A"/>
    <property type="match status" value="1"/>
</dbReference>